<dbReference type="Proteomes" id="UP000516437">
    <property type="component" value="Chromosome 8"/>
</dbReference>
<dbReference type="InterPro" id="IPR036278">
    <property type="entry name" value="Sialidase_sf"/>
</dbReference>
<dbReference type="CDD" id="cd15482">
    <property type="entry name" value="Sialidase_non-viral"/>
    <property type="match status" value="1"/>
</dbReference>
<accession>A0A6A1UV98</accession>
<comment type="caution">
    <text evidence="2">The sequence shown here is derived from an EMBL/GenBank/DDBJ whole genome shotgun (WGS) entry which is preliminary data.</text>
</comment>
<evidence type="ECO:0000259" key="1">
    <source>
        <dbReference type="Pfam" id="PF13088"/>
    </source>
</evidence>
<gene>
    <name evidence="2" type="ORF">CJ030_MR8G028272</name>
</gene>
<dbReference type="OrthoDB" id="504663at2759"/>
<dbReference type="Gene3D" id="2.120.10.10">
    <property type="match status" value="1"/>
</dbReference>
<organism evidence="2 3">
    <name type="scientific">Morella rubra</name>
    <name type="common">Chinese bayberry</name>
    <dbReference type="NCBI Taxonomy" id="262757"/>
    <lineage>
        <taxon>Eukaryota</taxon>
        <taxon>Viridiplantae</taxon>
        <taxon>Streptophyta</taxon>
        <taxon>Embryophyta</taxon>
        <taxon>Tracheophyta</taxon>
        <taxon>Spermatophyta</taxon>
        <taxon>Magnoliopsida</taxon>
        <taxon>eudicotyledons</taxon>
        <taxon>Gunneridae</taxon>
        <taxon>Pentapetalae</taxon>
        <taxon>rosids</taxon>
        <taxon>fabids</taxon>
        <taxon>Fagales</taxon>
        <taxon>Myricaceae</taxon>
        <taxon>Morella</taxon>
    </lineage>
</organism>
<dbReference type="SUPFAM" id="SSF50939">
    <property type="entry name" value="Sialidases"/>
    <property type="match status" value="1"/>
</dbReference>
<protein>
    <recommendedName>
        <fullName evidence="1">Sialidase domain-containing protein</fullName>
    </recommendedName>
</protein>
<dbReference type="InterPro" id="IPR011040">
    <property type="entry name" value="Sialidase"/>
</dbReference>
<keyword evidence="3" id="KW-1185">Reference proteome</keyword>
<dbReference type="EMBL" id="RXIC02000026">
    <property type="protein sequence ID" value="KAB1204191.1"/>
    <property type="molecule type" value="Genomic_DNA"/>
</dbReference>
<dbReference type="PANTHER" id="PTHR43752:SF2">
    <property type="entry name" value="BNR_ASP-BOX REPEAT FAMILY PROTEIN"/>
    <property type="match status" value="1"/>
</dbReference>
<name>A0A6A1UV98_9ROSI</name>
<sequence>MCKSLGRITVLVLLQFLFVFLLLLFPVTDLHNPLSAFRSTFSSTPSFFGSNLALHTHNSLQSVRAPLCRKLVTDAATETTKSFPTSINTIIVPYMEGPLIEEFTFPAHSVPFNSCHASTIVEVEKDHFLVAYFGGAQEGAPDVKIWLQRFKDGCWQSPIVADEEPDVPMWNPVLFMLPSDELLLFYRIGQDVQKWSGCMKRSYDKGITWTEREQLPPGILGPIKNKPILLENGLLLCGSSVESWNSWGAWVEMAADSGRSWRKYGPIYVQNESLSVIQPVPYQTAKGTLRVLMRSFENIGRVCMSESHDGGQTWGIDGVKLRDGRLLLAYNTISRGVLKVAVSADDGDSWHDVLTLEENLEMEFSYPAVIQANDGFVHITYTYNRTQIKRTLILGLDRLYYDVVSTYHALPVSWMSCWREVIRQDGISLSETFPKVWSFAKQSPTVSAVHLMLDILDEYMFLLIFEAIRVLGAKPMVL</sequence>
<evidence type="ECO:0000313" key="3">
    <source>
        <dbReference type="Proteomes" id="UP000516437"/>
    </source>
</evidence>
<feature type="domain" description="Sialidase" evidence="1">
    <location>
        <begin position="127"/>
        <end position="379"/>
    </location>
</feature>
<dbReference type="AlphaFoldDB" id="A0A6A1UV98"/>
<proteinExistence type="predicted"/>
<reference evidence="2 3" key="1">
    <citation type="journal article" date="2019" name="Plant Biotechnol. J.">
        <title>The red bayberry genome and genetic basis of sex determination.</title>
        <authorList>
            <person name="Jia H.M."/>
            <person name="Jia H.J."/>
            <person name="Cai Q.L."/>
            <person name="Wang Y."/>
            <person name="Zhao H.B."/>
            <person name="Yang W.F."/>
            <person name="Wang G.Y."/>
            <person name="Li Y.H."/>
            <person name="Zhan D.L."/>
            <person name="Shen Y.T."/>
            <person name="Niu Q.F."/>
            <person name="Chang L."/>
            <person name="Qiu J."/>
            <person name="Zhao L."/>
            <person name="Xie H.B."/>
            <person name="Fu W.Y."/>
            <person name="Jin J."/>
            <person name="Li X.W."/>
            <person name="Jiao Y."/>
            <person name="Zhou C.C."/>
            <person name="Tu T."/>
            <person name="Chai C.Y."/>
            <person name="Gao J.L."/>
            <person name="Fan L.J."/>
            <person name="van de Weg E."/>
            <person name="Wang J.Y."/>
            <person name="Gao Z.S."/>
        </authorList>
    </citation>
    <scope>NUCLEOTIDE SEQUENCE [LARGE SCALE GENOMIC DNA]</scope>
    <source>
        <tissue evidence="2">Leaves</tissue>
    </source>
</reference>
<evidence type="ECO:0000313" key="2">
    <source>
        <dbReference type="EMBL" id="KAB1204191.1"/>
    </source>
</evidence>
<dbReference type="PANTHER" id="PTHR43752">
    <property type="entry name" value="BNR/ASP-BOX REPEAT FAMILY PROTEIN"/>
    <property type="match status" value="1"/>
</dbReference>
<dbReference type="Pfam" id="PF13088">
    <property type="entry name" value="BNR_2"/>
    <property type="match status" value="1"/>
</dbReference>